<sequence length="609" mass="63795">MMDPKTSLDIASLRAAYGNGRLKAGEMAELIRARIEAGADKAVWISLRDPGELQAEAEALDRRKPEELPLFGIPFAVKDNIDVAGMTTTAACPEFAYVADRTATAVRRLQDAGALLIGKTNLDQFATGLVGVRSPYGAPRSAFDARYISGGSSSGSAVAVASSLVSFALGTDTAGSGRVPAAFNNLIGMKPSRGLLSAAGVVPACRSLDCPSIFALTAGDAAQVLAVAGGFDPLDAYSRDTLPLPPPILKPFHGRLRFAVPRAGQLEFFDGGDWPELFAKTVERLIALGGDPVEIDFSPFIETARLLYDGPWVAERYAAVGAFLEAHPQAGHPTVRRIIEGGRDIPAHAAFQAMYRLEGLRRAGAEIWNDADVLLTPTAGGTFTVDAVEADPIALNSKLGLYTNFMNLLDLAGIAVPAGFGRDGLPFGVTLSAPAGSDAELLAIGDALHRAAALPMGATGHALPAPGQAPDSGKFPENRPGFVTCAMVGAHMAGLPLNGQIVSRRGRLLGEARTAPLYRLHLLDDMEPHRPGLVRQTSGGSAISVELWEIPEIAFGGFVAEVPSPLSIGHIQLADGRSVMGFLCEASAATYAPDISRHGGWRGWLAAKG</sequence>
<accession>A0A2N3PVT5</accession>
<feature type="domain" description="Amidase" evidence="1">
    <location>
        <begin position="33"/>
        <end position="442"/>
    </location>
</feature>
<dbReference type="Gene3D" id="3.90.1300.10">
    <property type="entry name" value="Amidase signature (AS) domain"/>
    <property type="match status" value="1"/>
</dbReference>
<evidence type="ECO:0000259" key="1">
    <source>
        <dbReference type="Pfam" id="PF01425"/>
    </source>
</evidence>
<dbReference type="Pfam" id="PF01425">
    <property type="entry name" value="Amidase"/>
    <property type="match status" value="1"/>
</dbReference>
<dbReference type="SUPFAM" id="SSF75304">
    <property type="entry name" value="Amidase signature (AS) enzymes"/>
    <property type="match status" value="1"/>
</dbReference>
<dbReference type="Gene3D" id="3.10.490.10">
    <property type="entry name" value="Gamma-glutamyl cyclotransferase-like"/>
    <property type="match status" value="1"/>
</dbReference>
<feature type="domain" description="Allophanate hydrolase C-terminal" evidence="2">
    <location>
        <begin position="484"/>
        <end position="606"/>
    </location>
</feature>
<gene>
    <name evidence="3" type="primary">atzF</name>
    <name evidence="3" type="ORF">CWS72_11100</name>
</gene>
<dbReference type="Proteomes" id="UP000233293">
    <property type="component" value="Unassembled WGS sequence"/>
</dbReference>
<keyword evidence="3" id="KW-0378">Hydrolase</keyword>
<dbReference type="InterPro" id="IPR023631">
    <property type="entry name" value="Amidase_dom"/>
</dbReference>
<comment type="caution">
    <text evidence="3">The sequence shown here is derived from an EMBL/GenBank/DDBJ whole genome shotgun (WGS) entry which is preliminary data.</text>
</comment>
<dbReference type="InterPro" id="IPR036928">
    <property type="entry name" value="AS_sf"/>
</dbReference>
<protein>
    <submittedName>
        <fullName evidence="3">Allophanate hydrolase</fullName>
    </submittedName>
</protein>
<evidence type="ECO:0000313" key="3">
    <source>
        <dbReference type="EMBL" id="PKU24501.1"/>
    </source>
</evidence>
<proteinExistence type="predicted"/>
<dbReference type="InterPro" id="IPR000120">
    <property type="entry name" value="Amidase"/>
</dbReference>
<dbReference type="PANTHER" id="PTHR11895:SF169">
    <property type="entry name" value="GLUTAMYL-TRNA(GLN) AMIDOTRANSFERASE"/>
    <property type="match status" value="1"/>
</dbReference>
<name>A0A2N3PVT5_9PROT</name>
<dbReference type="Gene3D" id="1.20.58.1700">
    <property type="match status" value="1"/>
</dbReference>
<dbReference type="NCBIfam" id="NF006043">
    <property type="entry name" value="PRK08186.1"/>
    <property type="match status" value="1"/>
</dbReference>
<keyword evidence="4" id="KW-1185">Reference proteome</keyword>
<dbReference type="OrthoDB" id="7245165at2"/>
<dbReference type="AlphaFoldDB" id="A0A2N3PVT5"/>
<dbReference type="InterPro" id="IPR014085">
    <property type="entry name" value="Allophanate_hydrolase"/>
</dbReference>
<dbReference type="GO" id="GO:0016787">
    <property type="term" value="F:hydrolase activity"/>
    <property type="evidence" value="ECO:0007669"/>
    <property type="project" value="UniProtKB-KW"/>
</dbReference>
<organism evidence="3 4">
    <name type="scientific">Telmatospirillum siberiense</name>
    <dbReference type="NCBI Taxonomy" id="382514"/>
    <lineage>
        <taxon>Bacteria</taxon>
        <taxon>Pseudomonadati</taxon>
        <taxon>Pseudomonadota</taxon>
        <taxon>Alphaproteobacteria</taxon>
        <taxon>Rhodospirillales</taxon>
        <taxon>Rhodospirillaceae</taxon>
        <taxon>Telmatospirillum</taxon>
    </lineage>
</organism>
<evidence type="ECO:0000259" key="2">
    <source>
        <dbReference type="Pfam" id="PF21986"/>
    </source>
</evidence>
<dbReference type="EMBL" id="PIUM01000011">
    <property type="protein sequence ID" value="PKU24501.1"/>
    <property type="molecule type" value="Genomic_DNA"/>
</dbReference>
<reference evidence="4" key="1">
    <citation type="submission" date="2017-12" db="EMBL/GenBank/DDBJ databases">
        <title>Draft genome sequence of Telmatospirillum siberiense 26-4b1T, an acidotolerant peatland alphaproteobacterium potentially involved in sulfur cycling.</title>
        <authorList>
            <person name="Hausmann B."/>
            <person name="Pjevac P."/>
            <person name="Schreck K."/>
            <person name="Herbold C.W."/>
            <person name="Daims H."/>
            <person name="Wagner M."/>
            <person name="Pester M."/>
            <person name="Loy A."/>
        </authorList>
    </citation>
    <scope>NUCLEOTIDE SEQUENCE [LARGE SCALE GENOMIC DNA]</scope>
    <source>
        <strain evidence="4">26-4b1</strain>
    </source>
</reference>
<dbReference type="NCBIfam" id="TIGR02713">
    <property type="entry name" value="allophanate_hyd"/>
    <property type="match status" value="1"/>
</dbReference>
<dbReference type="InterPro" id="IPR053844">
    <property type="entry name" value="AH_C"/>
</dbReference>
<evidence type="ECO:0000313" key="4">
    <source>
        <dbReference type="Proteomes" id="UP000233293"/>
    </source>
</evidence>
<dbReference type="PANTHER" id="PTHR11895">
    <property type="entry name" value="TRANSAMIDASE"/>
    <property type="match status" value="1"/>
</dbReference>
<dbReference type="Pfam" id="PF21986">
    <property type="entry name" value="AH_C"/>
    <property type="match status" value="1"/>
</dbReference>